<accession>A0A2T7P4U3</accession>
<feature type="transmembrane region" description="Helical" evidence="5">
    <location>
        <begin position="20"/>
        <end position="44"/>
    </location>
</feature>
<comment type="subcellular location">
    <subcellularLocation>
        <location evidence="1">Membrane</location>
        <topology evidence="1">Multi-pass membrane protein</topology>
    </subcellularLocation>
</comment>
<evidence type="ECO:0000256" key="5">
    <source>
        <dbReference type="SAM" id="Phobius"/>
    </source>
</evidence>
<dbReference type="STRING" id="400727.A0A2T7P4U3"/>
<dbReference type="AlphaFoldDB" id="A0A2T7P4U3"/>
<organism evidence="7 8">
    <name type="scientific">Pomacea canaliculata</name>
    <name type="common">Golden apple snail</name>
    <dbReference type="NCBI Taxonomy" id="400727"/>
    <lineage>
        <taxon>Eukaryota</taxon>
        <taxon>Metazoa</taxon>
        <taxon>Spiralia</taxon>
        <taxon>Lophotrochozoa</taxon>
        <taxon>Mollusca</taxon>
        <taxon>Gastropoda</taxon>
        <taxon>Caenogastropoda</taxon>
        <taxon>Architaenioglossa</taxon>
        <taxon>Ampullarioidea</taxon>
        <taxon>Ampullariidae</taxon>
        <taxon>Pomacea</taxon>
    </lineage>
</organism>
<dbReference type="GO" id="GO:0016020">
    <property type="term" value="C:membrane"/>
    <property type="evidence" value="ECO:0007669"/>
    <property type="project" value="UniProtKB-SubCell"/>
</dbReference>
<protein>
    <recommendedName>
        <fullName evidence="6">Major facilitator superfamily (MFS) profile domain-containing protein</fullName>
    </recommendedName>
</protein>
<dbReference type="InterPro" id="IPR036259">
    <property type="entry name" value="MFS_trans_sf"/>
</dbReference>
<name>A0A2T7P4U3_POMCA</name>
<evidence type="ECO:0000313" key="8">
    <source>
        <dbReference type="Proteomes" id="UP000245119"/>
    </source>
</evidence>
<keyword evidence="3 5" id="KW-1133">Transmembrane helix</keyword>
<feature type="domain" description="Major facilitator superfamily (MFS) profile" evidence="6">
    <location>
        <begin position="94"/>
        <end position="496"/>
    </location>
</feature>
<feature type="transmembrane region" description="Helical" evidence="5">
    <location>
        <begin position="319"/>
        <end position="340"/>
    </location>
</feature>
<evidence type="ECO:0000313" key="7">
    <source>
        <dbReference type="EMBL" id="PVD28437.1"/>
    </source>
</evidence>
<dbReference type="Gene3D" id="1.20.1250.20">
    <property type="entry name" value="MFS general substrate transporter like domains"/>
    <property type="match status" value="2"/>
</dbReference>
<feature type="transmembrane region" description="Helical" evidence="5">
    <location>
        <begin position="468"/>
        <end position="491"/>
    </location>
</feature>
<feature type="transmembrane region" description="Helical" evidence="5">
    <location>
        <begin position="411"/>
        <end position="431"/>
    </location>
</feature>
<feature type="transmembrane region" description="Helical" evidence="5">
    <location>
        <begin position="381"/>
        <end position="399"/>
    </location>
</feature>
<comment type="caution">
    <text evidence="7">The sequence shown here is derived from an EMBL/GenBank/DDBJ whole genome shotgun (WGS) entry which is preliminary data.</text>
</comment>
<evidence type="ECO:0000256" key="3">
    <source>
        <dbReference type="ARBA" id="ARBA00022989"/>
    </source>
</evidence>
<keyword evidence="2 5" id="KW-0812">Transmembrane</keyword>
<dbReference type="Proteomes" id="UP000245119">
    <property type="component" value="Linkage Group LG6"/>
</dbReference>
<keyword evidence="4 5" id="KW-0472">Membrane</keyword>
<feature type="transmembrane region" description="Helical" evidence="5">
    <location>
        <begin position="352"/>
        <end position="374"/>
    </location>
</feature>
<evidence type="ECO:0000256" key="4">
    <source>
        <dbReference type="ARBA" id="ARBA00023136"/>
    </source>
</evidence>
<keyword evidence="8" id="KW-1185">Reference proteome</keyword>
<dbReference type="GO" id="GO:0022857">
    <property type="term" value="F:transmembrane transporter activity"/>
    <property type="evidence" value="ECO:0007669"/>
    <property type="project" value="InterPro"/>
</dbReference>
<dbReference type="InterPro" id="IPR020846">
    <property type="entry name" value="MFS_dom"/>
</dbReference>
<dbReference type="Pfam" id="PF00083">
    <property type="entry name" value="Sugar_tr"/>
    <property type="match status" value="2"/>
</dbReference>
<dbReference type="InterPro" id="IPR005828">
    <property type="entry name" value="MFS_sugar_transport-like"/>
</dbReference>
<evidence type="ECO:0000256" key="1">
    <source>
        <dbReference type="ARBA" id="ARBA00004141"/>
    </source>
</evidence>
<dbReference type="PANTHER" id="PTHR24064">
    <property type="entry name" value="SOLUTE CARRIER FAMILY 22 MEMBER"/>
    <property type="match status" value="1"/>
</dbReference>
<evidence type="ECO:0000256" key="2">
    <source>
        <dbReference type="ARBA" id="ARBA00022692"/>
    </source>
</evidence>
<evidence type="ECO:0000259" key="6">
    <source>
        <dbReference type="PROSITE" id="PS50850"/>
    </source>
</evidence>
<dbReference type="EMBL" id="PZQS01000006">
    <property type="protein sequence ID" value="PVD28437.1"/>
    <property type="molecule type" value="Genomic_DNA"/>
</dbReference>
<gene>
    <name evidence="7" type="ORF">C0Q70_11024</name>
</gene>
<feature type="transmembrane region" description="Helical" evidence="5">
    <location>
        <begin position="151"/>
        <end position="168"/>
    </location>
</feature>
<proteinExistence type="predicted"/>
<dbReference type="OrthoDB" id="5141738at2759"/>
<sequence length="553" mass="60500">MHLDDVLQVLGEFGRYQRVHLLLLCGFAILSAWHALNMVFVGAVPRFHCSISDVNATWYGVNQSQLKDLLIPEEGGCKRYSVNSTLDRLTGVQWVDESGSSGLYNDVTNGTAAQEACPAGYVFSTDQYDNTITSEFKLVCTKKFWRSTSKSVFFAGRLVGAVVFGQLSDRFGRRPMFFVGVAMLLLAGGVAAAAPNMIVFLSIHGACWSQVQSRRWVCDPRILQPGVHVSGRDRLLYPELEILGGRHHSSSAGLRVLLVSLRWLLSHDKTEEARRVLQTVARRNGKALPEDVVKSLQDDPNLKATRTYTVLDCVRTRRMACLSLNVWFNWLVNSLVYYGLSLNTENLAGSPYLNFCLVGAVEIPAYALCILIVNRVGRRKPLIVTMVVSGVASVVAGLIPTTSSNLKTLTVVFVMIAKFGISASYGTIYLASAEIFPTVVRNIGMGVSSMSARIGDILAPLILESTNIAPFLPMMLFGGLSMLGAALAFLLPETSGRPLPQFLEDVDYGNNCMACCKSRTTSKGNDSLSIPRKENELGVFSICSLPEQDKTVV</sequence>
<reference evidence="7 8" key="1">
    <citation type="submission" date="2018-04" db="EMBL/GenBank/DDBJ databases">
        <title>The genome of golden apple snail Pomacea canaliculata provides insight into stress tolerance and invasive adaptation.</title>
        <authorList>
            <person name="Liu C."/>
            <person name="Liu B."/>
            <person name="Ren Y."/>
            <person name="Zhang Y."/>
            <person name="Wang H."/>
            <person name="Li S."/>
            <person name="Jiang F."/>
            <person name="Yin L."/>
            <person name="Zhang G."/>
            <person name="Qian W."/>
            <person name="Fan W."/>
        </authorList>
    </citation>
    <scope>NUCLEOTIDE SEQUENCE [LARGE SCALE GENOMIC DNA]</scope>
    <source>
        <strain evidence="7">SZHN2017</strain>
        <tissue evidence="7">Muscle</tissue>
    </source>
</reference>
<dbReference type="SUPFAM" id="SSF103473">
    <property type="entry name" value="MFS general substrate transporter"/>
    <property type="match status" value="2"/>
</dbReference>
<dbReference type="PROSITE" id="PS50850">
    <property type="entry name" value="MFS"/>
    <property type="match status" value="1"/>
</dbReference>
<feature type="transmembrane region" description="Helical" evidence="5">
    <location>
        <begin position="174"/>
        <end position="194"/>
    </location>
</feature>